<evidence type="ECO:0000313" key="2">
    <source>
        <dbReference type="EMBL" id="NAS26837.1"/>
    </source>
</evidence>
<proteinExistence type="predicted"/>
<sequence>MICPQWRKRWSGGWRRCLPWPRSPGCAPSGPSIPVTSGWPAGFVTRSTPSSRSWVLSCPRTRSAPGSRSRPPCSARGERRGVPVASLGSATILGNPSWRLLVDVIGAGFGRTCTLSLKAALEQLGFGPCYHMADVVEDPRRIRQWLEVGDGRTTDWDAIFQGFKSAVDFPAVSYWRELISHYPEAKVVLTVRDPDRWYESARDTIFHRAVENDEPGSRWQRWVHRMMLRRVPEMALFPQMAKATVADRVFGGRLDDREHCIEVFLRHNEAVKAAIPADRLLVYECREGWGPLCRFLGVPVPDVPFPHVNDRTQFNRRRPWLELRRLVLGRRRLGA</sequence>
<dbReference type="Pfam" id="PF17784">
    <property type="entry name" value="Sulfotransfer_4"/>
    <property type="match status" value="1"/>
</dbReference>
<name>A0A7C9P2T9_9ACTN</name>
<dbReference type="PANTHER" id="PTHR36978">
    <property type="entry name" value="P-LOOP CONTAINING NUCLEOTIDE TRIPHOSPHATE HYDROLASE"/>
    <property type="match status" value="1"/>
</dbReference>
<evidence type="ECO:0000256" key="1">
    <source>
        <dbReference type="SAM" id="MobiDB-lite"/>
    </source>
</evidence>
<comment type="caution">
    <text evidence="2">The sequence shown here is derived from an EMBL/GenBank/DDBJ whole genome shotgun (WGS) entry which is preliminary data.</text>
</comment>
<organism evidence="2 3">
    <name type="scientific">Herbidospora solisilvae</name>
    <dbReference type="NCBI Taxonomy" id="2696284"/>
    <lineage>
        <taxon>Bacteria</taxon>
        <taxon>Bacillati</taxon>
        <taxon>Actinomycetota</taxon>
        <taxon>Actinomycetes</taxon>
        <taxon>Streptosporangiales</taxon>
        <taxon>Streptosporangiaceae</taxon>
        <taxon>Herbidospora</taxon>
    </lineage>
</organism>
<dbReference type="AlphaFoldDB" id="A0A7C9P2T9"/>
<dbReference type="InterPro" id="IPR027417">
    <property type="entry name" value="P-loop_NTPase"/>
</dbReference>
<gene>
    <name evidence="2" type="ORF">GT755_34860</name>
</gene>
<dbReference type="EMBL" id="WXEW01000012">
    <property type="protein sequence ID" value="NAS26837.1"/>
    <property type="molecule type" value="Genomic_DNA"/>
</dbReference>
<dbReference type="PANTHER" id="PTHR36978:SF4">
    <property type="entry name" value="P-LOOP CONTAINING NUCLEOSIDE TRIPHOSPHATE HYDROLASE PROTEIN"/>
    <property type="match status" value="1"/>
</dbReference>
<evidence type="ECO:0000313" key="3">
    <source>
        <dbReference type="Proteomes" id="UP000479526"/>
    </source>
</evidence>
<reference evidence="2 3" key="1">
    <citation type="submission" date="2020-01" db="EMBL/GenBank/DDBJ databases">
        <title>Herbidospora sp. NEAU-GS84 nov., a novel actinomycete isolated from soil.</title>
        <authorList>
            <person name="Han L."/>
        </authorList>
    </citation>
    <scope>NUCLEOTIDE SEQUENCE [LARGE SCALE GENOMIC DNA]</scope>
    <source>
        <strain evidence="2 3">NEAU-GS84</strain>
    </source>
</reference>
<dbReference type="Proteomes" id="UP000479526">
    <property type="component" value="Unassembled WGS sequence"/>
</dbReference>
<dbReference type="SUPFAM" id="SSF52540">
    <property type="entry name" value="P-loop containing nucleoside triphosphate hydrolases"/>
    <property type="match status" value="1"/>
</dbReference>
<dbReference type="Gene3D" id="3.40.50.300">
    <property type="entry name" value="P-loop containing nucleotide triphosphate hydrolases"/>
    <property type="match status" value="1"/>
</dbReference>
<dbReference type="InterPro" id="IPR040632">
    <property type="entry name" value="Sulfotransfer_4"/>
</dbReference>
<keyword evidence="3" id="KW-1185">Reference proteome</keyword>
<evidence type="ECO:0008006" key="4">
    <source>
        <dbReference type="Google" id="ProtNLM"/>
    </source>
</evidence>
<accession>A0A7C9P2T9</accession>
<feature type="region of interest" description="Disordered" evidence="1">
    <location>
        <begin position="59"/>
        <end position="80"/>
    </location>
</feature>
<protein>
    <recommendedName>
        <fullName evidence="4">Sulfotransferase family protein</fullName>
    </recommendedName>
</protein>